<comment type="similarity">
    <text evidence="7">Belongs to the binding-protein-dependent transport system permease family.</text>
</comment>
<evidence type="ECO:0000256" key="6">
    <source>
        <dbReference type="ARBA" id="ARBA00023136"/>
    </source>
</evidence>
<name>A0A1M7Y144_9FIRM</name>
<evidence type="ECO:0000313" key="10">
    <source>
        <dbReference type="Proteomes" id="UP000184612"/>
    </source>
</evidence>
<feature type="transmembrane region" description="Helical" evidence="7">
    <location>
        <begin position="165"/>
        <end position="194"/>
    </location>
</feature>
<keyword evidence="5 7" id="KW-1133">Transmembrane helix</keyword>
<dbReference type="GO" id="GO:0005886">
    <property type="term" value="C:plasma membrane"/>
    <property type="evidence" value="ECO:0007669"/>
    <property type="project" value="UniProtKB-SubCell"/>
</dbReference>
<dbReference type="EMBL" id="FRFD01000003">
    <property type="protein sequence ID" value="SHO45364.1"/>
    <property type="molecule type" value="Genomic_DNA"/>
</dbReference>
<gene>
    <name evidence="9" type="ORF">SAMN02745217_00937</name>
</gene>
<evidence type="ECO:0000256" key="3">
    <source>
        <dbReference type="ARBA" id="ARBA00022475"/>
    </source>
</evidence>
<protein>
    <submittedName>
        <fullName evidence="9">Putative aldouronate transport system permease protein</fullName>
    </submittedName>
</protein>
<feature type="transmembrane region" description="Helical" evidence="7">
    <location>
        <begin position="278"/>
        <end position="299"/>
    </location>
</feature>
<sequence>MRKQKGKVSLKQIKKFLPLYIMILPSIVYMFINNYIPMTGIIIAFKKYNKQKGIYFSDWCGLDNFNYLFQNDAAIIIRNTFLYNVIFIILGTIVGVTLAILITNVASKKARKIYQSAIMLPFLISIVIVSYIVFGFLSAENGLINNMILAPLGKNPIKWYSTPKYWPFILTFVNLWKGCGYGTLIYIAGIAGIDSSFFEAARLDGASRWQQIKKITLPCLVPSIITLTVMSVGRIFNSDFGLFYQVPQNSGALYSVTNTIDTYVYRALMSTSGLGRSAAAGFFQSVVGFSLVMVVNGLVRKFNKENAIF</sequence>
<proteinExistence type="inferred from homology"/>
<comment type="subcellular location">
    <subcellularLocation>
        <location evidence="1 7">Cell membrane</location>
        <topology evidence="1 7">Multi-pass membrane protein</topology>
    </subcellularLocation>
</comment>
<evidence type="ECO:0000259" key="8">
    <source>
        <dbReference type="PROSITE" id="PS50928"/>
    </source>
</evidence>
<evidence type="ECO:0000256" key="4">
    <source>
        <dbReference type="ARBA" id="ARBA00022692"/>
    </source>
</evidence>
<feature type="transmembrane region" description="Helical" evidence="7">
    <location>
        <begin position="81"/>
        <end position="106"/>
    </location>
</feature>
<dbReference type="STRING" id="1121345.SAMN02745217_00937"/>
<keyword evidence="2 7" id="KW-0813">Transport</keyword>
<accession>A0A1M7Y144</accession>
<feature type="transmembrane region" description="Helical" evidence="7">
    <location>
        <begin position="21"/>
        <end position="45"/>
    </location>
</feature>
<feature type="transmembrane region" description="Helical" evidence="7">
    <location>
        <begin position="215"/>
        <end position="236"/>
    </location>
</feature>
<dbReference type="Gene3D" id="1.10.3720.10">
    <property type="entry name" value="MetI-like"/>
    <property type="match status" value="1"/>
</dbReference>
<feature type="domain" description="ABC transmembrane type-1" evidence="8">
    <location>
        <begin position="77"/>
        <end position="295"/>
    </location>
</feature>
<dbReference type="PANTHER" id="PTHR30193">
    <property type="entry name" value="ABC TRANSPORTER PERMEASE PROTEIN"/>
    <property type="match status" value="1"/>
</dbReference>
<dbReference type="InterPro" id="IPR051393">
    <property type="entry name" value="ABC_transporter_permease"/>
</dbReference>
<keyword evidence="3" id="KW-1003">Cell membrane</keyword>
<keyword evidence="4 7" id="KW-0812">Transmembrane</keyword>
<dbReference type="AlphaFoldDB" id="A0A1M7Y144"/>
<keyword evidence="10" id="KW-1185">Reference proteome</keyword>
<dbReference type="SUPFAM" id="SSF161098">
    <property type="entry name" value="MetI-like"/>
    <property type="match status" value="1"/>
</dbReference>
<evidence type="ECO:0000256" key="2">
    <source>
        <dbReference type="ARBA" id="ARBA00022448"/>
    </source>
</evidence>
<evidence type="ECO:0000313" key="9">
    <source>
        <dbReference type="EMBL" id="SHO45364.1"/>
    </source>
</evidence>
<dbReference type="CDD" id="cd06261">
    <property type="entry name" value="TM_PBP2"/>
    <property type="match status" value="1"/>
</dbReference>
<reference evidence="9 10" key="1">
    <citation type="submission" date="2016-12" db="EMBL/GenBank/DDBJ databases">
        <authorList>
            <person name="Song W.-J."/>
            <person name="Kurnit D.M."/>
        </authorList>
    </citation>
    <scope>NUCLEOTIDE SEQUENCE [LARGE SCALE GENOMIC DNA]</scope>
    <source>
        <strain evidence="9 10">DSM 12503</strain>
    </source>
</reference>
<dbReference type="PROSITE" id="PS50928">
    <property type="entry name" value="ABC_TM1"/>
    <property type="match status" value="1"/>
</dbReference>
<dbReference type="Pfam" id="PF00528">
    <property type="entry name" value="BPD_transp_1"/>
    <property type="match status" value="1"/>
</dbReference>
<dbReference type="OrthoDB" id="9785836at2"/>
<dbReference type="PANTHER" id="PTHR30193:SF44">
    <property type="entry name" value="LACTOSE TRANSPORT SYSTEM PERMEASE PROTEIN LACF"/>
    <property type="match status" value="1"/>
</dbReference>
<feature type="transmembrane region" description="Helical" evidence="7">
    <location>
        <begin position="118"/>
        <end position="137"/>
    </location>
</feature>
<dbReference type="GO" id="GO:0055085">
    <property type="term" value="P:transmembrane transport"/>
    <property type="evidence" value="ECO:0007669"/>
    <property type="project" value="InterPro"/>
</dbReference>
<dbReference type="InterPro" id="IPR035906">
    <property type="entry name" value="MetI-like_sf"/>
</dbReference>
<evidence type="ECO:0000256" key="1">
    <source>
        <dbReference type="ARBA" id="ARBA00004651"/>
    </source>
</evidence>
<dbReference type="InterPro" id="IPR000515">
    <property type="entry name" value="MetI-like"/>
</dbReference>
<keyword evidence="6 7" id="KW-0472">Membrane</keyword>
<evidence type="ECO:0000256" key="7">
    <source>
        <dbReference type="RuleBase" id="RU363032"/>
    </source>
</evidence>
<dbReference type="RefSeq" id="WP_073587939.1">
    <property type="nucleotide sequence ID" value="NZ_FRFD01000003.1"/>
</dbReference>
<dbReference type="Proteomes" id="UP000184612">
    <property type="component" value="Unassembled WGS sequence"/>
</dbReference>
<evidence type="ECO:0000256" key="5">
    <source>
        <dbReference type="ARBA" id="ARBA00022989"/>
    </source>
</evidence>
<organism evidence="9 10">
    <name type="scientific">Anaerocolumna xylanovorans DSM 12503</name>
    <dbReference type="NCBI Taxonomy" id="1121345"/>
    <lineage>
        <taxon>Bacteria</taxon>
        <taxon>Bacillati</taxon>
        <taxon>Bacillota</taxon>
        <taxon>Clostridia</taxon>
        <taxon>Lachnospirales</taxon>
        <taxon>Lachnospiraceae</taxon>
        <taxon>Anaerocolumna</taxon>
    </lineage>
</organism>